<organism evidence="1 2">
    <name type="scientific">Paracoccus mutanolyticus</name>
    <dbReference type="NCBI Taxonomy" id="1499308"/>
    <lineage>
        <taxon>Bacteria</taxon>
        <taxon>Pseudomonadati</taxon>
        <taxon>Pseudomonadota</taxon>
        <taxon>Alphaproteobacteria</taxon>
        <taxon>Rhodobacterales</taxon>
        <taxon>Paracoccaceae</taxon>
        <taxon>Paracoccus</taxon>
    </lineage>
</organism>
<dbReference type="Proteomes" id="UP000249922">
    <property type="component" value="Chromosome"/>
</dbReference>
<accession>A0ABN5MBG5</accession>
<evidence type="ECO:0000313" key="2">
    <source>
        <dbReference type="Proteomes" id="UP000249922"/>
    </source>
</evidence>
<keyword evidence="2" id="KW-1185">Reference proteome</keyword>
<protein>
    <submittedName>
        <fullName evidence="1">Uncharacterized protein</fullName>
    </submittedName>
</protein>
<dbReference type="RefSeq" id="WP_112888122.1">
    <property type="nucleotide sequence ID" value="NZ_CP030239.1"/>
</dbReference>
<gene>
    <name evidence="1" type="ORF">DPM13_12420</name>
</gene>
<dbReference type="EMBL" id="CP030239">
    <property type="protein sequence ID" value="AWX93620.1"/>
    <property type="molecule type" value="Genomic_DNA"/>
</dbReference>
<name>A0ABN5MBG5_9RHOB</name>
<proteinExistence type="predicted"/>
<reference evidence="1 2" key="1">
    <citation type="submission" date="2018-06" db="EMBL/GenBank/DDBJ databases">
        <title>Complete genome sequence of Paracoccus mutanolyticus strain RSP-02 isolated from cellulosic waste.</title>
        <authorList>
            <person name="Amrutha R.N."/>
            <person name="Shrivastav A."/>
            <person name="Buddana S.K."/>
            <person name="Deshpande U."/>
            <person name="Prakasham R.S."/>
        </authorList>
    </citation>
    <scope>NUCLEOTIDE SEQUENCE [LARGE SCALE GENOMIC DNA]</scope>
    <source>
        <strain evidence="1 2">RSP-02</strain>
    </source>
</reference>
<evidence type="ECO:0000313" key="1">
    <source>
        <dbReference type="EMBL" id="AWX93620.1"/>
    </source>
</evidence>
<sequence length="68" mass="7300">MEADSPNAVAEAVAEIGRMESRPILTRRPVPRRGRAGSRLTAALCAFGLTAARGWNGRGRPAAPRLCW</sequence>